<dbReference type="AlphaFoldDB" id="A0A0M0BSW3"/>
<dbReference type="Gene3D" id="3.40.50.10490">
    <property type="entry name" value="Glucose-6-phosphate isomerase like protein, domain 1"/>
    <property type="match status" value="1"/>
</dbReference>
<evidence type="ECO:0000256" key="6">
    <source>
        <dbReference type="RuleBase" id="RU003631"/>
    </source>
</evidence>
<evidence type="ECO:0000313" key="8">
    <source>
        <dbReference type="Proteomes" id="UP000054016"/>
    </source>
</evidence>
<dbReference type="EMBL" id="LFWV01000028">
    <property type="protein sequence ID" value="KON31687.1"/>
    <property type="molecule type" value="Genomic_DNA"/>
</dbReference>
<evidence type="ECO:0000256" key="5">
    <source>
        <dbReference type="HAMAP-Rule" id="MF_00291"/>
    </source>
</evidence>
<comment type="similarity">
    <text evidence="1 5 6">Belongs to the universal ribosomal protein uS2 family.</text>
</comment>
<evidence type="ECO:0000256" key="3">
    <source>
        <dbReference type="ARBA" id="ARBA00023274"/>
    </source>
</evidence>
<dbReference type="PRINTS" id="PR00395">
    <property type="entry name" value="RIBOSOMALS2"/>
</dbReference>
<evidence type="ECO:0000313" key="7">
    <source>
        <dbReference type="EMBL" id="KON31687.1"/>
    </source>
</evidence>
<dbReference type="GO" id="GO:0006412">
    <property type="term" value="P:translation"/>
    <property type="evidence" value="ECO:0007669"/>
    <property type="project" value="UniProtKB-UniRule"/>
</dbReference>
<protein>
    <recommendedName>
        <fullName evidence="4 5">Small ribosomal subunit protein uS2</fullName>
    </recommendedName>
</protein>
<sequence length="211" mass="23513">MSEKTTTDELLLPRDTMLSAGIHIGTRMKTKDMEPFIYRVRPDGLFVLDVQRTDERIRVAAKFLARFEPEKIAIAASRLYAHEPVKKFSALTGAISIIGRFIPGLLSNPLYANRIDPEVIVVSDPRADAQAVREASKVGIPIVALCSTDNEFAGVDLVIPTNNKGRRALAVIFWLLARQILRERGELSIDNDPAVPIEDFEAKLSRDEEDT</sequence>
<dbReference type="PANTHER" id="PTHR11489">
    <property type="entry name" value="40S RIBOSOMAL PROTEIN SA"/>
    <property type="match status" value="1"/>
</dbReference>
<evidence type="ECO:0000256" key="4">
    <source>
        <dbReference type="ARBA" id="ARBA00035256"/>
    </source>
</evidence>
<dbReference type="GO" id="GO:0003735">
    <property type="term" value="F:structural constituent of ribosome"/>
    <property type="evidence" value="ECO:0007669"/>
    <property type="project" value="InterPro"/>
</dbReference>
<keyword evidence="3 5" id="KW-0687">Ribonucleoprotein</keyword>
<dbReference type="Pfam" id="PF00318">
    <property type="entry name" value="Ribosomal_S2"/>
    <property type="match status" value="2"/>
</dbReference>
<dbReference type="Proteomes" id="UP000054016">
    <property type="component" value="Unassembled WGS sequence"/>
</dbReference>
<comment type="caution">
    <text evidence="7">The sequence shown here is derived from an EMBL/GenBank/DDBJ whole genome shotgun (WGS) entry which is preliminary data.</text>
</comment>
<accession>A0A0M0BSW3</accession>
<dbReference type="NCBIfam" id="TIGR01012">
    <property type="entry name" value="uS2_euk_arch"/>
    <property type="match status" value="1"/>
</dbReference>
<dbReference type="SUPFAM" id="SSF52313">
    <property type="entry name" value="Ribosomal protein S2"/>
    <property type="match status" value="1"/>
</dbReference>
<dbReference type="InterPro" id="IPR005707">
    <property type="entry name" value="Ribosomal_uS2_euk/arc"/>
</dbReference>
<dbReference type="InterPro" id="IPR001865">
    <property type="entry name" value="Ribosomal_uS2"/>
</dbReference>
<name>A0A0M0BSW3_9ARCH</name>
<reference evidence="8" key="1">
    <citation type="submission" date="2015-06" db="EMBL/GenBank/DDBJ databases">
        <title>New insights into the roles of widespread benthic archaea in carbon and nitrogen cycling.</title>
        <authorList>
            <person name="Lazar C.S."/>
            <person name="Baker B.J."/>
            <person name="Seitz K.W."/>
            <person name="Hyde A.S."/>
            <person name="Dick G.J."/>
            <person name="Hinrichs K.-U."/>
            <person name="Teske A.P."/>
        </authorList>
    </citation>
    <scope>NUCLEOTIDE SEQUENCE [LARGE SCALE GENOMIC DNA]</scope>
</reference>
<organism evidence="7 8">
    <name type="scientific">miscellaneous Crenarchaeota group-1 archaeon SG8-32-3</name>
    <dbReference type="NCBI Taxonomy" id="1685125"/>
    <lineage>
        <taxon>Archaea</taxon>
        <taxon>Candidatus Bathyarchaeota</taxon>
        <taxon>MCG-1</taxon>
    </lineage>
</organism>
<dbReference type="GO" id="GO:0015935">
    <property type="term" value="C:small ribosomal subunit"/>
    <property type="evidence" value="ECO:0007669"/>
    <property type="project" value="InterPro"/>
</dbReference>
<gene>
    <name evidence="5" type="primary">rps2</name>
    <name evidence="7" type="ORF">AC478_02425</name>
</gene>
<dbReference type="InterPro" id="IPR023591">
    <property type="entry name" value="Ribosomal_uS2_flav_dom_sf"/>
</dbReference>
<dbReference type="FunFam" id="3.40.50.10490:FF:000030">
    <property type="entry name" value="30S ribosomal protein S2"/>
    <property type="match status" value="1"/>
</dbReference>
<dbReference type="CDD" id="cd01425">
    <property type="entry name" value="RPS2"/>
    <property type="match status" value="1"/>
</dbReference>
<evidence type="ECO:0000256" key="1">
    <source>
        <dbReference type="ARBA" id="ARBA00006242"/>
    </source>
</evidence>
<dbReference type="InterPro" id="IPR018130">
    <property type="entry name" value="Ribosomal_uS2_CS"/>
</dbReference>
<dbReference type="PATRIC" id="fig|1685125.3.peg.556"/>
<evidence type="ECO:0000256" key="2">
    <source>
        <dbReference type="ARBA" id="ARBA00022980"/>
    </source>
</evidence>
<dbReference type="PROSITE" id="PS00963">
    <property type="entry name" value="RIBOSOMAL_S2_2"/>
    <property type="match status" value="1"/>
</dbReference>
<dbReference type="InterPro" id="IPR023454">
    <property type="entry name" value="Ribosomal_uS2_arc"/>
</dbReference>
<keyword evidence="2 5" id="KW-0689">Ribosomal protein</keyword>
<dbReference type="HAMAP" id="MF_00291_A">
    <property type="entry name" value="Ribosomal_uS2_A"/>
    <property type="match status" value="1"/>
</dbReference>
<proteinExistence type="inferred from homology"/>